<dbReference type="Pfam" id="PF02881">
    <property type="entry name" value="SRP54_N"/>
    <property type="match status" value="1"/>
</dbReference>
<dbReference type="GO" id="GO:0003924">
    <property type="term" value="F:GTPase activity"/>
    <property type="evidence" value="ECO:0007669"/>
    <property type="project" value="UniProtKB-UniRule"/>
</dbReference>
<dbReference type="SMART" id="SM00963">
    <property type="entry name" value="SRP54_N"/>
    <property type="match status" value="1"/>
</dbReference>
<dbReference type="CDD" id="cd17874">
    <property type="entry name" value="FtsY"/>
    <property type="match status" value="1"/>
</dbReference>
<keyword evidence="7 9" id="KW-0675">Receptor</keyword>
<dbReference type="SMART" id="SM00382">
    <property type="entry name" value="AAA"/>
    <property type="match status" value="1"/>
</dbReference>
<feature type="binding site" evidence="9">
    <location>
        <begin position="269"/>
        <end position="272"/>
    </location>
    <ligand>
        <name>GTP</name>
        <dbReference type="ChEBI" id="CHEBI:37565"/>
    </ligand>
</feature>
<proteinExistence type="inferred from homology"/>
<dbReference type="AlphaFoldDB" id="A0A6L9KZ21"/>
<accession>A0A6L9KZ21</accession>
<evidence type="ECO:0000256" key="1">
    <source>
        <dbReference type="ARBA" id="ARBA00022475"/>
    </source>
</evidence>
<keyword evidence="12" id="KW-1185">Reference proteome</keyword>
<gene>
    <name evidence="9 11" type="primary">ftsY</name>
    <name evidence="11" type="ORF">GK108_01350</name>
</gene>
<dbReference type="InterPro" id="IPR003593">
    <property type="entry name" value="AAA+_ATPase"/>
</dbReference>
<evidence type="ECO:0000256" key="2">
    <source>
        <dbReference type="ARBA" id="ARBA00022490"/>
    </source>
</evidence>
<comment type="caution">
    <text evidence="11">The sequence shown here is derived from an EMBL/GenBank/DDBJ whole genome shotgun (WGS) entry which is preliminary data.</text>
</comment>
<dbReference type="InterPro" id="IPR000897">
    <property type="entry name" value="SRP54_GTPase_dom"/>
</dbReference>
<evidence type="ECO:0000256" key="4">
    <source>
        <dbReference type="ARBA" id="ARBA00022801"/>
    </source>
</evidence>
<evidence type="ECO:0000256" key="6">
    <source>
        <dbReference type="ARBA" id="ARBA00023136"/>
    </source>
</evidence>
<dbReference type="FunFam" id="1.20.120.140:FF:000008">
    <property type="entry name" value="Signal recognition particle receptor FtsY"/>
    <property type="match status" value="1"/>
</dbReference>
<evidence type="ECO:0000313" key="12">
    <source>
        <dbReference type="Proteomes" id="UP000474175"/>
    </source>
</evidence>
<comment type="subunit">
    <text evidence="9">Part of the signal recognition particle protein translocation system, which is composed of SRP and FtsY.</text>
</comment>
<dbReference type="Pfam" id="PF00448">
    <property type="entry name" value="SRP54"/>
    <property type="match status" value="1"/>
</dbReference>
<keyword evidence="2 9" id="KW-0963">Cytoplasm</keyword>
<dbReference type="InterPro" id="IPR036225">
    <property type="entry name" value="SRP/SRP_N"/>
</dbReference>
<evidence type="ECO:0000259" key="10">
    <source>
        <dbReference type="PROSITE" id="PS00300"/>
    </source>
</evidence>
<keyword evidence="1 9" id="KW-1003">Cell membrane</keyword>
<dbReference type="PANTHER" id="PTHR43134:SF1">
    <property type="entry name" value="SIGNAL RECOGNITION PARTICLE RECEPTOR SUBUNIT ALPHA"/>
    <property type="match status" value="1"/>
</dbReference>
<evidence type="ECO:0000256" key="3">
    <source>
        <dbReference type="ARBA" id="ARBA00022741"/>
    </source>
</evidence>
<evidence type="ECO:0000256" key="8">
    <source>
        <dbReference type="ARBA" id="ARBA00048027"/>
    </source>
</evidence>
<dbReference type="GO" id="GO:0005525">
    <property type="term" value="F:GTP binding"/>
    <property type="evidence" value="ECO:0007669"/>
    <property type="project" value="UniProtKB-UniRule"/>
</dbReference>
<dbReference type="EMBL" id="JAAFZH010000001">
    <property type="protein sequence ID" value="NDU93504.1"/>
    <property type="molecule type" value="Genomic_DNA"/>
</dbReference>
<comment type="function">
    <text evidence="9">Involved in targeting and insertion of nascent membrane proteins into the cytoplasmic membrane. Acts as a receptor for the complex formed by the signal recognition particle (SRP) and the ribosome-nascent chain (RNC).</text>
</comment>
<keyword evidence="6 9" id="KW-0472">Membrane</keyword>
<feature type="domain" description="SRP54-type proteins GTP-binding" evidence="10">
    <location>
        <begin position="290"/>
        <end position="303"/>
    </location>
</feature>
<dbReference type="GO" id="GO:0005737">
    <property type="term" value="C:cytoplasm"/>
    <property type="evidence" value="ECO:0007669"/>
    <property type="project" value="UniProtKB-SubCell"/>
</dbReference>
<dbReference type="InterPro" id="IPR027417">
    <property type="entry name" value="P-loop_NTPase"/>
</dbReference>
<dbReference type="PANTHER" id="PTHR43134">
    <property type="entry name" value="SIGNAL RECOGNITION PARTICLE RECEPTOR SUBUNIT ALPHA"/>
    <property type="match status" value="1"/>
</dbReference>
<dbReference type="RefSeq" id="WP_163941617.1">
    <property type="nucleotide sequence ID" value="NZ_JAAFZH010000001.1"/>
</dbReference>
<reference evidence="11 12" key="1">
    <citation type="submission" date="2020-02" db="EMBL/GenBank/DDBJ databases">
        <title>Draft genome sequence of two Spirosoma agri KCTC 52727 and Spirosoma terrae KCTC 52035.</title>
        <authorList>
            <person name="Rojas J."/>
            <person name="Ambika Manirajan B."/>
            <person name="Suarez C."/>
            <person name="Ratering S."/>
            <person name="Schnell S."/>
        </authorList>
    </citation>
    <scope>NUCLEOTIDE SEQUENCE [LARGE SCALE GENOMIC DNA]</scope>
    <source>
        <strain evidence="11 12">KCTC 52035</strain>
    </source>
</reference>
<dbReference type="Gene3D" id="1.20.120.140">
    <property type="entry name" value="Signal recognition particle SRP54, nucleotide-binding domain"/>
    <property type="match status" value="1"/>
</dbReference>
<feature type="binding site" evidence="9">
    <location>
        <begin position="123"/>
        <end position="130"/>
    </location>
    <ligand>
        <name>GTP</name>
        <dbReference type="ChEBI" id="CHEBI:37565"/>
    </ligand>
</feature>
<evidence type="ECO:0000256" key="7">
    <source>
        <dbReference type="ARBA" id="ARBA00023170"/>
    </source>
</evidence>
<comment type="similarity">
    <text evidence="9">Belongs to the GTP-binding SRP family. FtsY subfamily.</text>
</comment>
<organism evidence="11 12">
    <name type="scientific">Spirosoma terrae</name>
    <dbReference type="NCBI Taxonomy" id="1968276"/>
    <lineage>
        <taxon>Bacteria</taxon>
        <taxon>Pseudomonadati</taxon>
        <taxon>Bacteroidota</taxon>
        <taxon>Cytophagia</taxon>
        <taxon>Cytophagales</taxon>
        <taxon>Cytophagaceae</taxon>
        <taxon>Spirosoma</taxon>
    </lineage>
</organism>
<dbReference type="SUPFAM" id="SSF52540">
    <property type="entry name" value="P-loop containing nucleoside triphosphate hydrolases"/>
    <property type="match status" value="1"/>
</dbReference>
<dbReference type="FunFam" id="3.40.50.300:FF:000053">
    <property type="entry name" value="Signal recognition particle receptor FtsY"/>
    <property type="match status" value="1"/>
</dbReference>
<dbReference type="GO" id="GO:0006614">
    <property type="term" value="P:SRP-dependent cotranslational protein targeting to membrane"/>
    <property type="evidence" value="ECO:0007669"/>
    <property type="project" value="InterPro"/>
</dbReference>
<evidence type="ECO:0000256" key="5">
    <source>
        <dbReference type="ARBA" id="ARBA00023134"/>
    </source>
</evidence>
<dbReference type="HAMAP" id="MF_00920">
    <property type="entry name" value="FtsY"/>
    <property type="match status" value="1"/>
</dbReference>
<dbReference type="SMART" id="SM00962">
    <property type="entry name" value="SRP54"/>
    <property type="match status" value="1"/>
</dbReference>
<feature type="binding site" evidence="9">
    <location>
        <begin position="205"/>
        <end position="209"/>
    </location>
    <ligand>
        <name>GTP</name>
        <dbReference type="ChEBI" id="CHEBI:37565"/>
    </ligand>
</feature>
<dbReference type="InterPro" id="IPR004390">
    <property type="entry name" value="SR_rcpt_FtsY"/>
</dbReference>
<dbReference type="InterPro" id="IPR013822">
    <property type="entry name" value="Signal_recog_particl_SRP54_hlx"/>
</dbReference>
<evidence type="ECO:0000256" key="9">
    <source>
        <dbReference type="HAMAP-Rule" id="MF_00920"/>
    </source>
</evidence>
<name>A0A6L9KZ21_9BACT</name>
<keyword evidence="3 9" id="KW-0547">Nucleotide-binding</keyword>
<keyword evidence="4 9" id="KW-0378">Hydrolase</keyword>
<sequence>MALFGFFSKEKKETLDKGLEKTKDSFFSKLGRAVVGKSTVDEEVLDEVENVLISSDVGVETTVKIIRRIEERVARDKYMGTDELDRILREEIAGLLSDSNTSDVADDFELPANKKPYVIMVVGVNGVGKTTTIGKLAAQFHKRGKKVVLGAGDTFRAAAVDQLKLWGDRVGVPVISHGMNTDPSAVAFDAVKKAVDMEADVVIIDTAGRLHTKVNLMNELTKIKRVMQKVTPEAPHEVLLVLDGSTGQNAFIQATEFTKATEVSALAITKLDGTAKGGVVIGISDQFKIPVKYIGVGERIDDLQTFNKMEFVDSFFKK</sequence>
<comment type="catalytic activity">
    <reaction evidence="8 9">
        <text>GTP + H2O = GDP + phosphate + H(+)</text>
        <dbReference type="Rhea" id="RHEA:19669"/>
        <dbReference type="ChEBI" id="CHEBI:15377"/>
        <dbReference type="ChEBI" id="CHEBI:15378"/>
        <dbReference type="ChEBI" id="CHEBI:37565"/>
        <dbReference type="ChEBI" id="CHEBI:43474"/>
        <dbReference type="ChEBI" id="CHEBI:58189"/>
        <dbReference type="EC" id="3.6.5.4"/>
    </reaction>
</comment>
<dbReference type="GO" id="GO:0005886">
    <property type="term" value="C:plasma membrane"/>
    <property type="evidence" value="ECO:0007669"/>
    <property type="project" value="UniProtKB-SubCell"/>
</dbReference>
<comment type="subcellular location">
    <subcellularLocation>
        <location evidence="9">Cell membrane</location>
        <topology evidence="9">Peripheral membrane protein</topology>
        <orientation evidence="9">Cytoplasmic side</orientation>
    </subcellularLocation>
    <subcellularLocation>
        <location evidence="9">Cytoplasm</location>
    </subcellularLocation>
</comment>
<dbReference type="InterPro" id="IPR042101">
    <property type="entry name" value="SRP54_N_sf"/>
</dbReference>
<dbReference type="NCBIfam" id="TIGR00064">
    <property type="entry name" value="ftsY"/>
    <property type="match status" value="1"/>
</dbReference>
<dbReference type="Gene3D" id="3.40.50.300">
    <property type="entry name" value="P-loop containing nucleotide triphosphate hydrolases"/>
    <property type="match status" value="1"/>
</dbReference>
<dbReference type="GO" id="GO:0005047">
    <property type="term" value="F:signal recognition particle binding"/>
    <property type="evidence" value="ECO:0007669"/>
    <property type="project" value="TreeGrafter"/>
</dbReference>
<dbReference type="EC" id="3.6.5.4" evidence="9"/>
<protein>
    <recommendedName>
        <fullName evidence="9">Signal recognition particle receptor FtsY</fullName>
        <shortName evidence="9">SRP receptor</shortName>
        <ecNumber evidence="9">3.6.5.4</ecNumber>
    </recommendedName>
</protein>
<evidence type="ECO:0000313" key="11">
    <source>
        <dbReference type="EMBL" id="NDU93504.1"/>
    </source>
</evidence>
<dbReference type="PROSITE" id="PS00300">
    <property type="entry name" value="SRP54"/>
    <property type="match status" value="1"/>
</dbReference>
<keyword evidence="5 9" id="KW-0342">GTP-binding</keyword>
<dbReference type="SUPFAM" id="SSF47364">
    <property type="entry name" value="Domain of the SRP/SRP receptor G-proteins"/>
    <property type="match status" value="1"/>
</dbReference>
<dbReference type="Proteomes" id="UP000474175">
    <property type="component" value="Unassembled WGS sequence"/>
</dbReference>